<evidence type="ECO:0000256" key="4">
    <source>
        <dbReference type="SAM" id="MobiDB-lite"/>
    </source>
</evidence>
<dbReference type="PROSITE" id="PS00633">
    <property type="entry name" value="BROMODOMAIN_1"/>
    <property type="match status" value="1"/>
</dbReference>
<feature type="compositionally biased region" description="Polar residues" evidence="4">
    <location>
        <begin position="782"/>
        <end position="793"/>
    </location>
</feature>
<sequence>MCFFVPVLLAILTESKEAFDGMFFARRRMVKKMNFIVEGETKIKCGISGSAAKCYLISNGSSGRCRRENPSNRHITMKRKRAYGQRKAKTPLAKKTVQIDATLVAENDEPEVPETSMNFQPVGKYLSDEKTEKNFTSVHMETETPRTGSRQADLEIEKAVYGRMQNHPNELRKMIASIIKDMSKEAGGLANLTKTLAENSISNEQMEQPHADMDIDENNSKLHQNPEYKQQELDTALSVIKKTMKLDAADPFNRPVDPVALEIPDYFDVIDTPMDFGTICNNLENGLKYMNSGDVFKDVEYIWYNCVKYNKKGDHILELMKRVKTFFTKYWIAAGLHCEQSPTFVKPAVQHNMHNEGHSVSPVTPIAGKRLTQVQSIPPSSKENRPGLSSNEQYHVPGFTNANSGVAESSISRHKKQGKDFPLVPLTNNLSNQNASGSNQILQNQPEPINMQHPVQPQQSSNNLPQSSPEQDEPNIDSRSIQKKRQGRGPTRCVRLLNTVGRIKVLTNELGQPVGSEASQLTSFLGLTARDGNLAPLIYPSWSKVPEENKENMWQKVLMKFDIDPSSRSWNALQIVMTGSFLISGQFLFLNGALKNGSVSVRKIRPIVLGISLVTPRAKKSFARIREEERAKRTDGQEPSRAELFILTRTRKNGQPVNEATAAVISQLRETDGNKNEIKDDVYERVMGVDRKGGVSLYGLNATTPSRPGPEVSTRVEALNMVAEKNAEVLQMKDKLASLEQTCSQMSAQMSQMLSMMSTLHKASPPQNIPNTVDGTLIPVGTPNQSEPTSTSIHEVPAKQTRGRKKRRNEPVVQPPLFSVEVAPPSSHCCINVAVEDEAAVEQAPALLMPLLALFRRDQGRLETSLEIGEHGRCFSRRPSPPMRPSTTSIPPAATRFTAPVVPLSP</sequence>
<evidence type="ECO:0000256" key="5">
    <source>
        <dbReference type="SAM" id="SignalP"/>
    </source>
</evidence>
<dbReference type="PROSITE" id="PS50014">
    <property type="entry name" value="BROMODOMAIN_2"/>
    <property type="match status" value="1"/>
</dbReference>
<dbReference type="AlphaFoldDB" id="A0AAU9P572"/>
<dbReference type="SUPFAM" id="SSF47370">
    <property type="entry name" value="Bromodomain"/>
    <property type="match status" value="1"/>
</dbReference>
<feature type="region of interest" description="Disordered" evidence="4">
    <location>
        <begin position="373"/>
        <end position="492"/>
    </location>
</feature>
<dbReference type="InterPro" id="IPR001487">
    <property type="entry name" value="Bromodomain"/>
</dbReference>
<evidence type="ECO:0000256" key="1">
    <source>
        <dbReference type="ARBA" id="ARBA00023117"/>
    </source>
</evidence>
<evidence type="ECO:0000313" key="8">
    <source>
        <dbReference type="Proteomes" id="UP001157418"/>
    </source>
</evidence>
<evidence type="ECO:0000256" key="2">
    <source>
        <dbReference type="PROSITE-ProRule" id="PRU00035"/>
    </source>
</evidence>
<dbReference type="EMBL" id="CAKMRJ010005523">
    <property type="protein sequence ID" value="CAH1445227.1"/>
    <property type="molecule type" value="Genomic_DNA"/>
</dbReference>
<organism evidence="7 8">
    <name type="scientific">Lactuca virosa</name>
    <dbReference type="NCBI Taxonomy" id="75947"/>
    <lineage>
        <taxon>Eukaryota</taxon>
        <taxon>Viridiplantae</taxon>
        <taxon>Streptophyta</taxon>
        <taxon>Embryophyta</taxon>
        <taxon>Tracheophyta</taxon>
        <taxon>Spermatophyta</taxon>
        <taxon>Magnoliopsida</taxon>
        <taxon>eudicotyledons</taxon>
        <taxon>Gunneridae</taxon>
        <taxon>Pentapetalae</taxon>
        <taxon>asterids</taxon>
        <taxon>campanulids</taxon>
        <taxon>Asterales</taxon>
        <taxon>Asteraceae</taxon>
        <taxon>Cichorioideae</taxon>
        <taxon>Cichorieae</taxon>
        <taxon>Lactucinae</taxon>
        <taxon>Lactuca</taxon>
    </lineage>
</organism>
<accession>A0AAU9P572</accession>
<evidence type="ECO:0000256" key="3">
    <source>
        <dbReference type="SAM" id="Coils"/>
    </source>
</evidence>
<proteinExistence type="predicted"/>
<dbReference type="InterPro" id="IPR004252">
    <property type="entry name" value="Probable_transposase_24"/>
</dbReference>
<feature type="compositionally biased region" description="Polar residues" evidence="4">
    <location>
        <begin position="400"/>
        <end position="410"/>
    </location>
</feature>
<comment type="caution">
    <text evidence="7">The sequence shown here is derived from an EMBL/GenBank/DDBJ whole genome shotgun (WGS) entry which is preliminary data.</text>
</comment>
<keyword evidence="8" id="KW-1185">Reference proteome</keyword>
<feature type="compositionally biased region" description="Polar residues" evidence="4">
    <location>
        <begin position="426"/>
        <end position="447"/>
    </location>
</feature>
<gene>
    <name evidence="7" type="ORF">LVIROSA_LOCUS31000</name>
</gene>
<dbReference type="InterPro" id="IPR018359">
    <property type="entry name" value="Bromodomain_CS"/>
</dbReference>
<feature type="compositionally biased region" description="Polar residues" evidence="4">
    <location>
        <begin position="373"/>
        <end position="393"/>
    </location>
</feature>
<keyword evidence="3" id="KW-0175">Coiled coil</keyword>
<feature type="region of interest" description="Disordered" evidence="4">
    <location>
        <begin position="782"/>
        <end position="812"/>
    </location>
</feature>
<dbReference type="Proteomes" id="UP001157418">
    <property type="component" value="Unassembled WGS sequence"/>
</dbReference>
<evidence type="ECO:0000313" key="7">
    <source>
        <dbReference type="EMBL" id="CAH1445227.1"/>
    </source>
</evidence>
<feature type="coiled-coil region" evidence="3">
    <location>
        <begin position="722"/>
        <end position="749"/>
    </location>
</feature>
<dbReference type="Gene3D" id="1.20.920.10">
    <property type="entry name" value="Bromodomain-like"/>
    <property type="match status" value="1"/>
</dbReference>
<evidence type="ECO:0000259" key="6">
    <source>
        <dbReference type="PROSITE" id="PS50014"/>
    </source>
</evidence>
<dbReference type="SMART" id="SM00297">
    <property type="entry name" value="BROMO"/>
    <property type="match status" value="1"/>
</dbReference>
<keyword evidence="5" id="KW-0732">Signal</keyword>
<dbReference type="PANTHER" id="PTHR47809">
    <property type="entry name" value="DNA-BINDING BROMODOMAIN-CONTAINING PROTEIN"/>
    <property type="match status" value="1"/>
</dbReference>
<feature type="signal peptide" evidence="5">
    <location>
        <begin position="1"/>
        <end position="18"/>
    </location>
</feature>
<dbReference type="Pfam" id="PF03004">
    <property type="entry name" value="Transposase_24"/>
    <property type="match status" value="1"/>
</dbReference>
<protein>
    <recommendedName>
        <fullName evidence="6">Bromo domain-containing protein</fullName>
    </recommendedName>
</protein>
<name>A0AAU9P572_9ASTR</name>
<dbReference type="InterPro" id="IPR036427">
    <property type="entry name" value="Bromodomain-like_sf"/>
</dbReference>
<feature type="chain" id="PRO_5043459952" description="Bromo domain-containing protein" evidence="5">
    <location>
        <begin position="19"/>
        <end position="906"/>
    </location>
</feature>
<keyword evidence="1 2" id="KW-0103">Bromodomain</keyword>
<feature type="compositionally biased region" description="Low complexity" evidence="4">
    <location>
        <begin position="454"/>
        <end position="469"/>
    </location>
</feature>
<dbReference type="PANTHER" id="PTHR47809:SF3">
    <property type="entry name" value="CHROMATIN REMODELER BROMODOMAIN FAMILY"/>
    <property type="match status" value="1"/>
</dbReference>
<feature type="domain" description="Bromo" evidence="6">
    <location>
        <begin position="244"/>
        <end position="317"/>
    </location>
</feature>
<dbReference type="PRINTS" id="PR00503">
    <property type="entry name" value="BROMODOMAIN"/>
</dbReference>
<reference evidence="7 8" key="1">
    <citation type="submission" date="2022-01" db="EMBL/GenBank/DDBJ databases">
        <authorList>
            <person name="Xiong W."/>
            <person name="Schranz E."/>
        </authorList>
    </citation>
    <scope>NUCLEOTIDE SEQUENCE [LARGE SCALE GENOMIC DNA]</scope>
</reference>
<feature type="region of interest" description="Disordered" evidence="4">
    <location>
        <begin position="877"/>
        <end position="906"/>
    </location>
</feature>
<dbReference type="Pfam" id="PF00439">
    <property type="entry name" value="Bromodomain"/>
    <property type="match status" value="1"/>
</dbReference>